<dbReference type="Proteomes" id="UP000712600">
    <property type="component" value="Unassembled WGS sequence"/>
</dbReference>
<gene>
    <name evidence="1" type="ORF">F2Q69_00024810</name>
</gene>
<name>A0A8S9QT35_BRACR</name>
<protein>
    <submittedName>
        <fullName evidence="1">Uncharacterized protein</fullName>
    </submittedName>
</protein>
<dbReference type="EMBL" id="QGKX02001290">
    <property type="protein sequence ID" value="KAF3541878.1"/>
    <property type="molecule type" value="Genomic_DNA"/>
</dbReference>
<comment type="caution">
    <text evidence="1">The sequence shown here is derived from an EMBL/GenBank/DDBJ whole genome shotgun (WGS) entry which is preliminary data.</text>
</comment>
<accession>A0A8S9QT35</accession>
<evidence type="ECO:0000313" key="1">
    <source>
        <dbReference type="EMBL" id="KAF3541878.1"/>
    </source>
</evidence>
<dbReference type="AlphaFoldDB" id="A0A8S9QT35"/>
<proteinExistence type="predicted"/>
<organism evidence="1 2">
    <name type="scientific">Brassica cretica</name>
    <name type="common">Mustard</name>
    <dbReference type="NCBI Taxonomy" id="69181"/>
    <lineage>
        <taxon>Eukaryota</taxon>
        <taxon>Viridiplantae</taxon>
        <taxon>Streptophyta</taxon>
        <taxon>Embryophyta</taxon>
        <taxon>Tracheophyta</taxon>
        <taxon>Spermatophyta</taxon>
        <taxon>Magnoliopsida</taxon>
        <taxon>eudicotyledons</taxon>
        <taxon>Gunneridae</taxon>
        <taxon>Pentapetalae</taxon>
        <taxon>rosids</taxon>
        <taxon>malvids</taxon>
        <taxon>Brassicales</taxon>
        <taxon>Brassicaceae</taxon>
        <taxon>Brassiceae</taxon>
        <taxon>Brassica</taxon>
    </lineage>
</organism>
<sequence length="240" mass="27273">MRTLISSDCFDSHRRRQGDFSSSRRSRLCRRLSWTKEDGGSHSGAFLHQGSRRRLYRGGSLRRRSDQSVTGGSVVVNADVVDDDVAHLLDRQAPVAGDLDVRASPIDGFVASDDELVFECDPHVAGEDDPERLCQANSGRWTLHIAFDASTPSRLHDFCIIKVRFLFQYVFGDVDEYGHCDDLDFQMELVYVSIVRPIMDFVKVTFHYIECIHFYFKNSESQLGQQASEVTQLQMVISLI</sequence>
<reference evidence="1" key="1">
    <citation type="submission" date="2019-12" db="EMBL/GenBank/DDBJ databases">
        <title>Genome sequencing and annotation of Brassica cretica.</title>
        <authorList>
            <person name="Studholme D.J."/>
            <person name="Sarris P."/>
        </authorList>
    </citation>
    <scope>NUCLEOTIDE SEQUENCE</scope>
    <source>
        <strain evidence="1">PFS-109/04</strain>
        <tissue evidence="1">Leaf</tissue>
    </source>
</reference>
<evidence type="ECO:0000313" key="2">
    <source>
        <dbReference type="Proteomes" id="UP000712600"/>
    </source>
</evidence>